<dbReference type="Pfam" id="PF01535">
    <property type="entry name" value="PPR"/>
    <property type="match status" value="2"/>
</dbReference>
<protein>
    <submittedName>
        <fullName evidence="2">Pentatricopeptide repeat-containing protein</fullName>
    </submittedName>
</protein>
<dbReference type="Proteomes" id="UP000265520">
    <property type="component" value="Unassembled WGS sequence"/>
</dbReference>
<dbReference type="InterPro" id="IPR002885">
    <property type="entry name" value="PPR_rpt"/>
</dbReference>
<dbReference type="Gene3D" id="1.25.40.10">
    <property type="entry name" value="Tetratricopeptide repeat domain"/>
    <property type="match status" value="1"/>
</dbReference>
<organism evidence="2 3">
    <name type="scientific">Trifolium medium</name>
    <dbReference type="NCBI Taxonomy" id="97028"/>
    <lineage>
        <taxon>Eukaryota</taxon>
        <taxon>Viridiplantae</taxon>
        <taxon>Streptophyta</taxon>
        <taxon>Embryophyta</taxon>
        <taxon>Tracheophyta</taxon>
        <taxon>Spermatophyta</taxon>
        <taxon>Magnoliopsida</taxon>
        <taxon>eudicotyledons</taxon>
        <taxon>Gunneridae</taxon>
        <taxon>Pentapetalae</taxon>
        <taxon>rosids</taxon>
        <taxon>fabids</taxon>
        <taxon>Fabales</taxon>
        <taxon>Fabaceae</taxon>
        <taxon>Papilionoideae</taxon>
        <taxon>50 kb inversion clade</taxon>
        <taxon>NPAAA clade</taxon>
        <taxon>Hologalegina</taxon>
        <taxon>IRL clade</taxon>
        <taxon>Trifolieae</taxon>
        <taxon>Trifolium</taxon>
    </lineage>
</organism>
<dbReference type="FunFam" id="1.25.40.10:FF:000280">
    <property type="entry name" value="Pentatricopeptide repeat-containing protein"/>
    <property type="match status" value="1"/>
</dbReference>
<feature type="non-terminal residue" evidence="2">
    <location>
        <position position="189"/>
    </location>
</feature>
<name>A0A392P7A3_9FABA</name>
<proteinExistence type="predicted"/>
<dbReference type="EMBL" id="LXQA010064360">
    <property type="protein sequence ID" value="MCI07146.1"/>
    <property type="molecule type" value="Genomic_DNA"/>
</dbReference>
<dbReference type="GO" id="GO:0003723">
    <property type="term" value="F:RNA binding"/>
    <property type="evidence" value="ECO:0007669"/>
    <property type="project" value="InterPro"/>
</dbReference>
<evidence type="ECO:0000256" key="1">
    <source>
        <dbReference type="ARBA" id="ARBA00022737"/>
    </source>
</evidence>
<reference evidence="2 3" key="1">
    <citation type="journal article" date="2018" name="Front. Plant Sci.">
        <title>Red Clover (Trifolium pratense) and Zigzag Clover (T. medium) - A Picture of Genomic Similarities and Differences.</title>
        <authorList>
            <person name="Dluhosova J."/>
            <person name="Istvanek J."/>
            <person name="Nedelnik J."/>
            <person name="Repkova J."/>
        </authorList>
    </citation>
    <scope>NUCLEOTIDE SEQUENCE [LARGE SCALE GENOMIC DNA]</scope>
    <source>
        <strain evidence="3">cv. 10/8</strain>
        <tissue evidence="2">Leaf</tissue>
    </source>
</reference>
<sequence length="189" mass="21005">LEDALSLFYEIPRETSVTWNAIISSLGIHGHGEEALHIMQKEYGLKPSLKHYGCMVDLLGRAGFLEKAYELVSNMPMQPDASIWGALLSACRIHGNAELATLASDRLLEVDSKNVGYYVLLSNIYANTGKWEGVVKVRSLARDRGLRKTPGWSSVVVGSKAEVFYTGNQTHPKYTDIYKELKVLSAKMK</sequence>
<accession>A0A392P7A3</accession>
<comment type="caution">
    <text evidence="2">The sequence shown here is derived from an EMBL/GenBank/DDBJ whole genome shotgun (WGS) entry which is preliminary data.</text>
</comment>
<evidence type="ECO:0000313" key="3">
    <source>
        <dbReference type="Proteomes" id="UP000265520"/>
    </source>
</evidence>
<keyword evidence="3" id="KW-1185">Reference proteome</keyword>
<dbReference type="InterPro" id="IPR046848">
    <property type="entry name" value="E_motif"/>
</dbReference>
<dbReference type="InterPro" id="IPR011990">
    <property type="entry name" value="TPR-like_helical_dom_sf"/>
</dbReference>
<keyword evidence="1" id="KW-0677">Repeat</keyword>
<dbReference type="PANTHER" id="PTHR47926">
    <property type="entry name" value="PENTATRICOPEPTIDE REPEAT-CONTAINING PROTEIN"/>
    <property type="match status" value="1"/>
</dbReference>
<dbReference type="GO" id="GO:0009451">
    <property type="term" value="P:RNA modification"/>
    <property type="evidence" value="ECO:0007669"/>
    <property type="project" value="InterPro"/>
</dbReference>
<dbReference type="SUPFAM" id="SSF48452">
    <property type="entry name" value="TPR-like"/>
    <property type="match status" value="1"/>
</dbReference>
<dbReference type="PANTHER" id="PTHR47926:SF486">
    <property type="entry name" value="(WILD MALAYSIAN BANANA) HYPOTHETICAL PROTEIN"/>
    <property type="match status" value="1"/>
</dbReference>
<dbReference type="InterPro" id="IPR046960">
    <property type="entry name" value="PPR_At4g14850-like_plant"/>
</dbReference>
<feature type="non-terminal residue" evidence="2">
    <location>
        <position position="1"/>
    </location>
</feature>
<dbReference type="AlphaFoldDB" id="A0A392P7A3"/>
<dbReference type="Pfam" id="PF20431">
    <property type="entry name" value="E_motif"/>
    <property type="match status" value="1"/>
</dbReference>
<evidence type="ECO:0000313" key="2">
    <source>
        <dbReference type="EMBL" id="MCI07146.1"/>
    </source>
</evidence>